<dbReference type="PANTHER" id="PTHR33490">
    <property type="entry name" value="BLR5614 PROTEIN-RELATED"/>
    <property type="match status" value="1"/>
</dbReference>
<dbReference type="SMART" id="SM00460">
    <property type="entry name" value="TGc"/>
    <property type="match status" value="1"/>
</dbReference>
<dbReference type="Pfam" id="PF01841">
    <property type="entry name" value="Transglut_core"/>
    <property type="match status" value="1"/>
</dbReference>
<dbReference type="AlphaFoldDB" id="A0A523UX48"/>
<keyword evidence="1" id="KW-0812">Transmembrane</keyword>
<feature type="transmembrane region" description="Helical" evidence="1">
    <location>
        <begin position="7"/>
        <end position="26"/>
    </location>
</feature>
<evidence type="ECO:0000313" key="4">
    <source>
        <dbReference type="Proteomes" id="UP000315525"/>
    </source>
</evidence>
<dbReference type="InterPro" id="IPR038765">
    <property type="entry name" value="Papain-like_cys_pep_sf"/>
</dbReference>
<dbReference type="EMBL" id="SOJN01000035">
    <property type="protein sequence ID" value="TET47070.1"/>
    <property type="molecule type" value="Genomic_DNA"/>
</dbReference>
<accession>A0A523UX48</accession>
<name>A0A523UX48_UNCT6</name>
<proteinExistence type="predicted"/>
<sequence>MRKSFGFRAFFIAISAIWLFMMALLIQRNLPSRTEPVQEISYAGEDSVEWMSIYLSGNKIGYTMSITRETDTGYQAIESSYMRFGLLGTDQDVKTFVRAQCDRNYAVESFSFEIRSKHQSLRAEGKVVGNSMEVKLISQGEIQSLEFDLPEGTYLPFSVAPLIEQKKLKEGDSIAITVFDPSAFQPTKMWIKHLGSQQIKHRGEFLETTHMALTFFGTRMEMWADDNGKVLRQEGPMGLLIVEEPRELAQKLPNAERQVELLTLFSIPTEKLIADPRSVTYLKVEVEGVELDPEKISNNRQHIVSTSPLQIEITTVQPEAETEQIPEHLETYLGSEPLVQVDHPRIKATSDSIVKGQTDPLEKWHAVVDWVYDNLEKSPTVSVPSAVDVLATKRGDCNEHAVLLAALLRSAGIPTTIATGVVYLAGSFYYHAWNRVYVGEWIDVDATFGQHIADATHLMLAEGGIENQASIANLLGKLNIKIVDYE</sequence>
<dbReference type="Proteomes" id="UP000315525">
    <property type="component" value="Unassembled WGS sequence"/>
</dbReference>
<keyword evidence="1" id="KW-0472">Membrane</keyword>
<dbReference type="InterPro" id="IPR002931">
    <property type="entry name" value="Transglutaminase-like"/>
</dbReference>
<gene>
    <name evidence="3" type="ORF">E3J62_02515</name>
</gene>
<dbReference type="PANTHER" id="PTHR33490:SF3">
    <property type="entry name" value="CONSERVED INTEGRAL MEMBRANE PROTEIN"/>
    <property type="match status" value="1"/>
</dbReference>
<dbReference type="SUPFAM" id="SSF54001">
    <property type="entry name" value="Cysteine proteinases"/>
    <property type="match status" value="1"/>
</dbReference>
<feature type="domain" description="Transglutaminase-like" evidence="2">
    <location>
        <begin position="389"/>
        <end position="448"/>
    </location>
</feature>
<dbReference type="Gene3D" id="3.10.620.30">
    <property type="match status" value="1"/>
</dbReference>
<reference evidence="3 4" key="1">
    <citation type="submission" date="2019-03" db="EMBL/GenBank/DDBJ databases">
        <title>Metabolic potential of uncultured bacteria and archaea associated with petroleum seepage in deep-sea sediments.</title>
        <authorList>
            <person name="Dong X."/>
            <person name="Hubert C."/>
        </authorList>
    </citation>
    <scope>NUCLEOTIDE SEQUENCE [LARGE SCALE GENOMIC DNA]</scope>
    <source>
        <strain evidence="3">E44_bin18</strain>
    </source>
</reference>
<keyword evidence="1" id="KW-1133">Transmembrane helix</keyword>
<organism evidence="3 4">
    <name type="scientific">candidate division TA06 bacterium</name>
    <dbReference type="NCBI Taxonomy" id="2250710"/>
    <lineage>
        <taxon>Bacteria</taxon>
        <taxon>Bacteria division TA06</taxon>
    </lineage>
</organism>
<evidence type="ECO:0000259" key="2">
    <source>
        <dbReference type="SMART" id="SM00460"/>
    </source>
</evidence>
<comment type="caution">
    <text evidence="3">The sequence shown here is derived from an EMBL/GenBank/DDBJ whole genome shotgun (WGS) entry which is preliminary data.</text>
</comment>
<protein>
    <submittedName>
        <fullName evidence="3">Transglutaminase domain-containing protein</fullName>
    </submittedName>
</protein>
<evidence type="ECO:0000313" key="3">
    <source>
        <dbReference type="EMBL" id="TET47070.1"/>
    </source>
</evidence>
<evidence type="ECO:0000256" key="1">
    <source>
        <dbReference type="SAM" id="Phobius"/>
    </source>
</evidence>